<dbReference type="GO" id="GO:0004792">
    <property type="term" value="F:thiosulfate-cyanide sulfurtransferase activity"/>
    <property type="evidence" value="ECO:0007669"/>
    <property type="project" value="TreeGrafter"/>
</dbReference>
<dbReference type="GO" id="GO:0032446">
    <property type="term" value="P:protein modification by small protein conjugation"/>
    <property type="evidence" value="ECO:0007669"/>
    <property type="project" value="TreeGrafter"/>
</dbReference>
<dbReference type="PANTHER" id="PTHR10953:SF102">
    <property type="entry name" value="ADENYLYLTRANSFERASE AND SULFURTRANSFERASE MOCS3"/>
    <property type="match status" value="1"/>
</dbReference>
<feature type="domain" description="THIF-type NAD/FAD binding fold" evidence="1">
    <location>
        <begin position="23"/>
        <end position="244"/>
    </location>
</feature>
<reference evidence="2" key="1">
    <citation type="submission" date="2022-12" db="EMBL/GenBank/DDBJ databases">
        <title>Paraconexibacter alkalitolerans sp. nov. and Baekduia alba sp. nov., isolated from soil and emended description of the genera Paraconexibacter (Chun et al., 2020) and Baekduia (An et al., 2020).</title>
        <authorList>
            <person name="Vieira S."/>
            <person name="Huber K.J."/>
            <person name="Geppert A."/>
            <person name="Wolf J."/>
            <person name="Neumann-Schaal M."/>
            <person name="Muesken M."/>
            <person name="Overmann J."/>
        </authorList>
    </citation>
    <scope>NUCLEOTIDE SEQUENCE</scope>
    <source>
        <strain evidence="2">AEG42_29</strain>
    </source>
</reference>
<dbReference type="KEGG" id="parq:DSM112329_00188"/>
<dbReference type="GO" id="GO:0008641">
    <property type="term" value="F:ubiquitin-like modifier activating enzyme activity"/>
    <property type="evidence" value="ECO:0007669"/>
    <property type="project" value="InterPro"/>
</dbReference>
<accession>A0AAU7ANZ9</accession>
<sequence length="408" mass="43546">MNTTTTSDNGRFSREILAGYDPEKMQGATILLVGAGALAQSLLPNLVLPGIGEIRLCDFDFFEPHNRGRSIYFPTDDEASTLGLMKAKVVAHKVRTQMLAENPIMHYALVPIQQLGFGAFTGVDVVVSAVDNPRARAYLSDVCRYLGITLIEGGFDGPAIAMSCFPGVSAEAATDEPCYRCSNPHLAGTFSCQRYAAEAAKKGIIAAIQPASATLGGMMAEAAIQAVHGETPTGFKRTTLNVRTGDHRQYRLTRALKCPGIHARLADEPIQLQLGAGDPLSALIAAVQSHLGAGAEIDLGEPLIVEAYCMSCGDVVTVESPEWAYDMRPRCRAKPCGGAWVSKGRPVEGHTPLKPIRLDARTDQRILDLTCAKAGFTSMNLVHAFQPTTGEGAVLRMSGGLADLFDEV</sequence>
<dbReference type="Pfam" id="PF00899">
    <property type="entry name" value="ThiF"/>
    <property type="match status" value="1"/>
</dbReference>
<name>A0AAU7ANZ9_9ACTN</name>
<dbReference type="InterPro" id="IPR035985">
    <property type="entry name" value="Ubiquitin-activating_enz"/>
</dbReference>
<protein>
    <recommendedName>
        <fullName evidence="1">THIF-type NAD/FAD binding fold domain-containing protein</fullName>
    </recommendedName>
</protein>
<proteinExistence type="predicted"/>
<organism evidence="2">
    <name type="scientific">Paraconexibacter sp. AEG42_29</name>
    <dbReference type="NCBI Taxonomy" id="2997339"/>
    <lineage>
        <taxon>Bacteria</taxon>
        <taxon>Bacillati</taxon>
        <taxon>Actinomycetota</taxon>
        <taxon>Thermoleophilia</taxon>
        <taxon>Solirubrobacterales</taxon>
        <taxon>Paraconexibacteraceae</taxon>
        <taxon>Paraconexibacter</taxon>
    </lineage>
</organism>
<dbReference type="SUPFAM" id="SSF69572">
    <property type="entry name" value="Activating enzymes of the ubiquitin-like proteins"/>
    <property type="match status" value="1"/>
</dbReference>
<dbReference type="PANTHER" id="PTHR10953">
    <property type="entry name" value="UBIQUITIN-ACTIVATING ENZYME E1"/>
    <property type="match status" value="1"/>
</dbReference>
<dbReference type="InterPro" id="IPR045886">
    <property type="entry name" value="ThiF/MoeB/HesA"/>
</dbReference>
<dbReference type="GO" id="GO:0005737">
    <property type="term" value="C:cytoplasm"/>
    <property type="evidence" value="ECO:0007669"/>
    <property type="project" value="TreeGrafter"/>
</dbReference>
<dbReference type="Gene3D" id="3.40.50.720">
    <property type="entry name" value="NAD(P)-binding Rossmann-like Domain"/>
    <property type="match status" value="1"/>
</dbReference>
<dbReference type="InterPro" id="IPR000594">
    <property type="entry name" value="ThiF_NAD_FAD-bd"/>
</dbReference>
<evidence type="ECO:0000313" key="2">
    <source>
        <dbReference type="EMBL" id="XAY03374.1"/>
    </source>
</evidence>
<dbReference type="EMBL" id="CP114014">
    <property type="protein sequence ID" value="XAY03374.1"/>
    <property type="molecule type" value="Genomic_DNA"/>
</dbReference>
<dbReference type="RefSeq" id="WP_354699930.1">
    <property type="nucleotide sequence ID" value="NZ_CP114014.1"/>
</dbReference>
<dbReference type="GO" id="GO:0016779">
    <property type="term" value="F:nucleotidyltransferase activity"/>
    <property type="evidence" value="ECO:0007669"/>
    <property type="project" value="TreeGrafter"/>
</dbReference>
<gene>
    <name evidence="2" type="ORF">DSM112329_00188</name>
</gene>
<dbReference type="AlphaFoldDB" id="A0AAU7ANZ9"/>
<evidence type="ECO:0000259" key="1">
    <source>
        <dbReference type="Pfam" id="PF00899"/>
    </source>
</evidence>